<feature type="transmembrane region" description="Helical" evidence="6">
    <location>
        <begin position="26"/>
        <end position="46"/>
    </location>
</feature>
<dbReference type="EMBL" id="MU167496">
    <property type="protein sequence ID" value="KAG0139947.1"/>
    <property type="molecule type" value="Genomic_DNA"/>
</dbReference>
<protein>
    <recommendedName>
        <fullName evidence="6">Dolichyl-diphosphooligosaccharide-protein glycosyltransferase subunit OST5</fullName>
    </recommendedName>
</protein>
<keyword evidence="5 6" id="KW-0472">Membrane</keyword>
<reference evidence="7" key="1">
    <citation type="submission" date="2013-11" db="EMBL/GenBank/DDBJ databases">
        <title>Genome sequence of the fusiform rust pathogen reveals effectors for host alternation and coevolution with pine.</title>
        <authorList>
            <consortium name="DOE Joint Genome Institute"/>
            <person name="Smith K."/>
            <person name="Pendleton A."/>
            <person name="Kubisiak T."/>
            <person name="Anderson C."/>
            <person name="Salamov A."/>
            <person name="Aerts A."/>
            <person name="Riley R."/>
            <person name="Clum A."/>
            <person name="Lindquist E."/>
            <person name="Ence D."/>
            <person name="Campbell M."/>
            <person name="Kronenberg Z."/>
            <person name="Feau N."/>
            <person name="Dhillon B."/>
            <person name="Hamelin R."/>
            <person name="Burleigh J."/>
            <person name="Smith J."/>
            <person name="Yandell M."/>
            <person name="Nelson C."/>
            <person name="Grigoriev I."/>
            <person name="Davis J."/>
        </authorList>
    </citation>
    <scope>NUCLEOTIDE SEQUENCE</scope>
    <source>
        <strain evidence="7">G11</strain>
    </source>
</reference>
<comment type="subcellular location">
    <subcellularLocation>
        <location evidence="1 6">Membrane</location>
        <topology evidence="1 6">Multi-pass membrane protein</topology>
    </subcellularLocation>
</comment>
<evidence type="ECO:0000256" key="2">
    <source>
        <dbReference type="ARBA" id="ARBA00009825"/>
    </source>
</evidence>
<dbReference type="Proteomes" id="UP000886653">
    <property type="component" value="Unassembled WGS sequence"/>
</dbReference>
<comment type="similarity">
    <text evidence="2 6">Belongs to the OST5 family.</text>
</comment>
<dbReference type="InterPro" id="IPR007915">
    <property type="entry name" value="TMEM258/Ost5"/>
</dbReference>
<evidence type="ECO:0000256" key="5">
    <source>
        <dbReference type="ARBA" id="ARBA00023136"/>
    </source>
</evidence>
<evidence type="ECO:0000256" key="6">
    <source>
        <dbReference type="RuleBase" id="RU367008"/>
    </source>
</evidence>
<proteinExistence type="inferred from homology"/>
<dbReference type="OrthoDB" id="2503643at2759"/>
<keyword evidence="4 6" id="KW-1133">Transmembrane helix</keyword>
<dbReference type="GO" id="GO:0008250">
    <property type="term" value="C:oligosaccharyltransferase complex"/>
    <property type="evidence" value="ECO:0007669"/>
    <property type="project" value="UniProtKB-UniRule"/>
</dbReference>
<evidence type="ECO:0000256" key="4">
    <source>
        <dbReference type="ARBA" id="ARBA00022989"/>
    </source>
</evidence>
<accession>A0A9P6N6S3</accession>
<evidence type="ECO:0000256" key="1">
    <source>
        <dbReference type="ARBA" id="ARBA00004141"/>
    </source>
</evidence>
<evidence type="ECO:0000256" key="3">
    <source>
        <dbReference type="ARBA" id="ARBA00022692"/>
    </source>
</evidence>
<evidence type="ECO:0000313" key="7">
    <source>
        <dbReference type="EMBL" id="KAG0139947.1"/>
    </source>
</evidence>
<comment type="caution">
    <text evidence="7">The sequence shown here is derived from an EMBL/GenBank/DDBJ whole genome shotgun (WGS) entry which is preliminary data.</text>
</comment>
<name>A0A9P6N6S3_9BASI</name>
<dbReference type="GO" id="GO:0006487">
    <property type="term" value="P:protein N-linked glycosylation"/>
    <property type="evidence" value="ECO:0007669"/>
    <property type="project" value="UniProtKB-UniRule"/>
</dbReference>
<feature type="transmembrane region" description="Helical" evidence="6">
    <location>
        <begin position="58"/>
        <end position="79"/>
    </location>
</feature>
<dbReference type="Pfam" id="PF05251">
    <property type="entry name" value="Ost5"/>
    <property type="match status" value="1"/>
</dbReference>
<gene>
    <name evidence="7" type="ORF">CROQUDRAFT_665812</name>
</gene>
<comment type="subunit">
    <text evidence="6">Component of the oligosaccharyltransferase (OST) complex.</text>
</comment>
<keyword evidence="8" id="KW-1185">Reference proteome</keyword>
<sequence>MAEEYSKIKDLFESSPAFLPTLSPQLHSTIGFGLLFTAFGVGFTFTTLPKQGLAIAEIFLALVSSLLTGFGVVFLFNAAGVHV</sequence>
<organism evidence="7 8">
    <name type="scientific">Cronartium quercuum f. sp. fusiforme G11</name>
    <dbReference type="NCBI Taxonomy" id="708437"/>
    <lineage>
        <taxon>Eukaryota</taxon>
        <taxon>Fungi</taxon>
        <taxon>Dikarya</taxon>
        <taxon>Basidiomycota</taxon>
        <taxon>Pucciniomycotina</taxon>
        <taxon>Pucciniomycetes</taxon>
        <taxon>Pucciniales</taxon>
        <taxon>Coleosporiaceae</taxon>
        <taxon>Cronartium</taxon>
    </lineage>
</organism>
<comment type="function">
    <text evidence="6">Subunit of the oligosaccharyl transferase (OST) complex that catalyzes the initial transfer of a defined glycan (Glc(3)Man(9)GlcNAc(2) in eukaryotes) from the lipid carrier dolichol-pyrophosphate to an asparagine residue within an Asn-X-Ser/Thr consensus motif in nascent polypeptide chains, the first step in protein N-glycosylation. N-glycosylation occurs cotranslationally and the complex associates with the Sec61 complex at the channel-forming translocon complex that mediates protein translocation across the endoplasmic reticulum (ER). All subunits are required for a maximal enzyme activity.</text>
</comment>
<dbReference type="AlphaFoldDB" id="A0A9P6N6S3"/>
<keyword evidence="3 6" id="KW-0812">Transmembrane</keyword>
<evidence type="ECO:0000313" key="8">
    <source>
        <dbReference type="Proteomes" id="UP000886653"/>
    </source>
</evidence>